<dbReference type="RefSeq" id="WP_186773027.1">
    <property type="nucleotide sequence ID" value="NZ_JACOMF010000048.1"/>
</dbReference>
<dbReference type="PIRSF" id="PIRSF017082">
    <property type="entry name" value="YflP"/>
    <property type="match status" value="1"/>
</dbReference>
<dbReference type="InterPro" id="IPR042100">
    <property type="entry name" value="Bug_dom1"/>
</dbReference>
<feature type="chain" id="PRO_5040768503" evidence="2">
    <location>
        <begin position="27"/>
        <end position="328"/>
    </location>
</feature>
<reference evidence="3" key="1">
    <citation type="submission" date="2020-08" db="EMBL/GenBank/DDBJ databases">
        <authorList>
            <person name="Hu Y."/>
            <person name="Nguyen S.V."/>
            <person name="Li F."/>
            <person name="Fanning S."/>
        </authorList>
    </citation>
    <scope>NUCLEOTIDE SEQUENCE</scope>
    <source>
        <strain evidence="3">SYSU D8009</strain>
    </source>
</reference>
<organism evidence="3 4">
    <name type="scientific">Siccirubricoccus deserti</name>
    <dbReference type="NCBI Taxonomy" id="2013562"/>
    <lineage>
        <taxon>Bacteria</taxon>
        <taxon>Pseudomonadati</taxon>
        <taxon>Pseudomonadota</taxon>
        <taxon>Alphaproteobacteria</taxon>
        <taxon>Acetobacterales</taxon>
        <taxon>Roseomonadaceae</taxon>
        <taxon>Siccirubricoccus</taxon>
    </lineage>
</organism>
<protein>
    <submittedName>
        <fullName evidence="3">Tripartite tricarboxylate transporter substrate binding protein</fullName>
    </submittedName>
</protein>
<dbReference type="SUPFAM" id="SSF53850">
    <property type="entry name" value="Periplasmic binding protein-like II"/>
    <property type="match status" value="1"/>
</dbReference>
<keyword evidence="4" id="KW-1185">Reference proteome</keyword>
<name>A0A9X0R4E8_9PROT</name>
<dbReference type="Proteomes" id="UP000600101">
    <property type="component" value="Unassembled WGS sequence"/>
</dbReference>
<evidence type="ECO:0000313" key="4">
    <source>
        <dbReference type="Proteomes" id="UP000600101"/>
    </source>
</evidence>
<dbReference type="Gene3D" id="3.40.190.150">
    <property type="entry name" value="Bordetella uptake gene, domain 1"/>
    <property type="match status" value="1"/>
</dbReference>
<proteinExistence type="inferred from homology"/>
<gene>
    <name evidence="3" type="ORF">H7965_23570</name>
</gene>
<dbReference type="EMBL" id="JACOMF010000048">
    <property type="protein sequence ID" value="MBC4018273.1"/>
    <property type="molecule type" value="Genomic_DNA"/>
</dbReference>
<dbReference type="PANTHER" id="PTHR42928">
    <property type="entry name" value="TRICARBOXYLATE-BINDING PROTEIN"/>
    <property type="match status" value="1"/>
</dbReference>
<evidence type="ECO:0000256" key="2">
    <source>
        <dbReference type="SAM" id="SignalP"/>
    </source>
</evidence>
<evidence type="ECO:0000256" key="1">
    <source>
        <dbReference type="ARBA" id="ARBA00006987"/>
    </source>
</evidence>
<evidence type="ECO:0000313" key="3">
    <source>
        <dbReference type="EMBL" id="MBC4018273.1"/>
    </source>
</evidence>
<comment type="similarity">
    <text evidence="1">Belongs to the UPF0065 (bug) family.</text>
</comment>
<sequence length="328" mass="34157">MRRAFMLQCLTGTALALVVGPGQTQAQTAQGYPDRPIQVIIPYAQGGAADATIRMLAPAMGEFLGQPLVLENRTGGGATIGAATVAQAQPNGYMVLSDASAHTVNHALMRNLPFDYARDFAPIARLSVYPLLFLVPAAEPATDLTAFAAAARGRPRLAYSSAGVGSASHLAAFLFAQQAGLDAAHVAYRGGSQGAQALAAGDTQFMLASSAAGRGLVEAGRLRVLAVAGRARLPLLPAVPTVTEALPPGFELAEWSGIWAPAGTPELVLDRVAAAAGHALGRPEMRARMPELGMDAAGYQPRPEFERFVRDQRALMTRLAVGAGIRPE</sequence>
<comment type="caution">
    <text evidence="3">The sequence shown here is derived from an EMBL/GenBank/DDBJ whole genome shotgun (WGS) entry which is preliminary data.</text>
</comment>
<dbReference type="InterPro" id="IPR005064">
    <property type="entry name" value="BUG"/>
</dbReference>
<dbReference type="Gene3D" id="3.40.190.10">
    <property type="entry name" value="Periplasmic binding protein-like II"/>
    <property type="match status" value="1"/>
</dbReference>
<feature type="signal peptide" evidence="2">
    <location>
        <begin position="1"/>
        <end position="26"/>
    </location>
</feature>
<dbReference type="CDD" id="cd07012">
    <property type="entry name" value="PBP2_Bug_TTT"/>
    <property type="match status" value="1"/>
</dbReference>
<dbReference type="Pfam" id="PF03401">
    <property type="entry name" value="TctC"/>
    <property type="match status" value="1"/>
</dbReference>
<dbReference type="PANTHER" id="PTHR42928:SF5">
    <property type="entry name" value="BLR1237 PROTEIN"/>
    <property type="match status" value="1"/>
</dbReference>
<keyword evidence="2" id="KW-0732">Signal</keyword>
<accession>A0A9X0R4E8</accession>
<dbReference type="AlphaFoldDB" id="A0A9X0R4E8"/>